<comment type="subcellular location">
    <subcellularLocation>
        <location evidence="1">Secreted</location>
        <location evidence="1">Extracellular space</location>
    </subcellularLocation>
</comment>
<evidence type="ECO:0000256" key="4">
    <source>
        <dbReference type="ARBA" id="ARBA00023157"/>
    </source>
</evidence>
<dbReference type="CDD" id="cd15798">
    <property type="entry name" value="PMEI-like_3"/>
    <property type="match status" value="1"/>
</dbReference>
<dbReference type="NCBIfam" id="TIGR01614">
    <property type="entry name" value="PME_inhib"/>
    <property type="match status" value="1"/>
</dbReference>
<dbReference type="OMA" id="YQNLCIH"/>
<dbReference type="PANTHER" id="PTHR31080">
    <property type="entry name" value="PECTINESTERASE INHIBITOR-LIKE"/>
    <property type="match status" value="1"/>
</dbReference>
<evidence type="ECO:0000313" key="8">
    <source>
        <dbReference type="EMBL" id="KAF8401461.1"/>
    </source>
</evidence>
<gene>
    <name evidence="8" type="ORF">HHK36_012400</name>
</gene>
<feature type="domain" description="Pectinesterase inhibitor" evidence="7">
    <location>
        <begin position="26"/>
        <end position="180"/>
    </location>
</feature>
<name>A0A835DFP2_TETSI</name>
<evidence type="ECO:0000256" key="6">
    <source>
        <dbReference type="SAM" id="SignalP"/>
    </source>
</evidence>
<dbReference type="GO" id="GO:0004857">
    <property type="term" value="F:enzyme inhibitor activity"/>
    <property type="evidence" value="ECO:0007669"/>
    <property type="project" value="InterPro"/>
</dbReference>
<keyword evidence="3 6" id="KW-0732">Signal</keyword>
<dbReference type="InterPro" id="IPR051955">
    <property type="entry name" value="PME_Inhibitor"/>
</dbReference>
<dbReference type="OrthoDB" id="1430376at2759"/>
<dbReference type="PANTHER" id="PTHR31080:SF158">
    <property type="entry name" value="PLANT INVERTASE_PECTIN METHYLESTERASE INHIBITOR SUPERFAMILY PROTEIN"/>
    <property type="match status" value="1"/>
</dbReference>
<dbReference type="AlphaFoldDB" id="A0A835DFP2"/>
<dbReference type="SUPFAM" id="SSF101148">
    <property type="entry name" value="Plant invertase/pectin methylesterase inhibitor"/>
    <property type="match status" value="1"/>
</dbReference>
<evidence type="ECO:0000256" key="2">
    <source>
        <dbReference type="ARBA" id="ARBA00022525"/>
    </source>
</evidence>
<protein>
    <recommendedName>
        <fullName evidence="7">Pectinesterase inhibitor domain-containing protein</fullName>
    </recommendedName>
</protein>
<comment type="similarity">
    <text evidence="5">Belongs to the PMEI family.</text>
</comment>
<organism evidence="8 9">
    <name type="scientific">Tetracentron sinense</name>
    <name type="common">Spur-leaf</name>
    <dbReference type="NCBI Taxonomy" id="13715"/>
    <lineage>
        <taxon>Eukaryota</taxon>
        <taxon>Viridiplantae</taxon>
        <taxon>Streptophyta</taxon>
        <taxon>Embryophyta</taxon>
        <taxon>Tracheophyta</taxon>
        <taxon>Spermatophyta</taxon>
        <taxon>Magnoliopsida</taxon>
        <taxon>Trochodendrales</taxon>
        <taxon>Trochodendraceae</taxon>
        <taxon>Tetracentron</taxon>
    </lineage>
</organism>
<comment type="caution">
    <text evidence="8">The sequence shown here is derived from an EMBL/GenBank/DDBJ whole genome shotgun (WGS) entry which is preliminary data.</text>
</comment>
<dbReference type="Pfam" id="PF04043">
    <property type="entry name" value="PMEI"/>
    <property type="match status" value="1"/>
</dbReference>
<evidence type="ECO:0000313" key="9">
    <source>
        <dbReference type="Proteomes" id="UP000655225"/>
    </source>
</evidence>
<feature type="chain" id="PRO_5032358374" description="Pectinesterase inhibitor domain-containing protein" evidence="6">
    <location>
        <begin position="23"/>
        <end position="198"/>
    </location>
</feature>
<dbReference type="InterPro" id="IPR006501">
    <property type="entry name" value="Pectinesterase_inhib_dom"/>
</dbReference>
<keyword evidence="4" id="KW-1015">Disulfide bond</keyword>
<dbReference type="FunFam" id="1.20.140.40:FF:000006">
    <property type="entry name" value="Pectinesterase inhibitor 3"/>
    <property type="match status" value="1"/>
</dbReference>
<dbReference type="Gene3D" id="1.20.140.40">
    <property type="entry name" value="Invertase/pectin methylesterase inhibitor family protein"/>
    <property type="match status" value="1"/>
</dbReference>
<dbReference type="GO" id="GO:0005576">
    <property type="term" value="C:extracellular region"/>
    <property type="evidence" value="ECO:0007669"/>
    <property type="project" value="UniProtKB-SubCell"/>
</dbReference>
<sequence length="198" mass="21910">MTSVNAFSLIMVLVCVTQLVHSTSQDGDDYVREACNVTQYRDLCIHSLASFSNSAKRSPHRWARAAVSVTLSEAKRVTEYLTKMSKSGGMMGREGMALLDCVQCFEDTIDNLHDSLGELRRLVTETFDTQVNDVETWMSAALTDEETCLDGFSERKGRRVKALRNRVLNVTYATSNALAFVTNLAMIGAGNLTNPLRA</sequence>
<keyword evidence="2" id="KW-0964">Secreted</keyword>
<evidence type="ECO:0000256" key="3">
    <source>
        <dbReference type="ARBA" id="ARBA00022729"/>
    </source>
</evidence>
<proteinExistence type="inferred from homology"/>
<accession>A0A835DFP2</accession>
<keyword evidence="9" id="KW-1185">Reference proteome</keyword>
<reference evidence="8 9" key="1">
    <citation type="submission" date="2020-04" db="EMBL/GenBank/DDBJ databases">
        <title>Plant Genome Project.</title>
        <authorList>
            <person name="Zhang R.-G."/>
        </authorList>
    </citation>
    <scope>NUCLEOTIDE SEQUENCE [LARGE SCALE GENOMIC DNA]</scope>
    <source>
        <strain evidence="8">YNK0</strain>
        <tissue evidence="8">Leaf</tissue>
    </source>
</reference>
<dbReference type="EMBL" id="JABCRI010000008">
    <property type="protein sequence ID" value="KAF8401461.1"/>
    <property type="molecule type" value="Genomic_DNA"/>
</dbReference>
<dbReference type="SMART" id="SM00856">
    <property type="entry name" value="PMEI"/>
    <property type="match status" value="1"/>
</dbReference>
<evidence type="ECO:0000256" key="1">
    <source>
        <dbReference type="ARBA" id="ARBA00004239"/>
    </source>
</evidence>
<feature type="signal peptide" evidence="6">
    <location>
        <begin position="1"/>
        <end position="22"/>
    </location>
</feature>
<evidence type="ECO:0000256" key="5">
    <source>
        <dbReference type="ARBA" id="ARBA00038471"/>
    </source>
</evidence>
<dbReference type="InterPro" id="IPR035513">
    <property type="entry name" value="Invertase/methylesterase_inhib"/>
</dbReference>
<dbReference type="Proteomes" id="UP000655225">
    <property type="component" value="Unassembled WGS sequence"/>
</dbReference>
<evidence type="ECO:0000259" key="7">
    <source>
        <dbReference type="SMART" id="SM00856"/>
    </source>
</evidence>